<dbReference type="EMBL" id="LCBS01000043">
    <property type="protein sequence ID" value="KKS14527.1"/>
    <property type="molecule type" value="Genomic_DNA"/>
</dbReference>
<comment type="caution">
    <text evidence="1">The sequence shown here is derived from an EMBL/GenBank/DDBJ whole genome shotgun (WGS) entry which is preliminary data.</text>
</comment>
<proteinExistence type="predicted"/>
<evidence type="ECO:0000313" key="2">
    <source>
        <dbReference type="Proteomes" id="UP000034163"/>
    </source>
</evidence>
<protein>
    <submittedName>
        <fullName evidence="1">Uncharacterized protein</fullName>
    </submittedName>
</protein>
<evidence type="ECO:0000313" key="1">
    <source>
        <dbReference type="EMBL" id="KKS14527.1"/>
    </source>
</evidence>
<organism evidence="1 2">
    <name type="scientific">candidate division WWE3 bacterium GW2011_GWB1_41_6</name>
    <dbReference type="NCBI Taxonomy" id="1619112"/>
    <lineage>
        <taxon>Bacteria</taxon>
        <taxon>Katanobacteria</taxon>
    </lineage>
</organism>
<dbReference type="AlphaFoldDB" id="A0A0G0WR29"/>
<gene>
    <name evidence="1" type="ORF">UU72_C0043G0006</name>
</gene>
<dbReference type="Proteomes" id="UP000034163">
    <property type="component" value="Unassembled WGS sequence"/>
</dbReference>
<reference evidence="1 2" key="1">
    <citation type="journal article" date="2015" name="Nature">
        <title>rRNA introns, odd ribosomes, and small enigmatic genomes across a large radiation of phyla.</title>
        <authorList>
            <person name="Brown C.T."/>
            <person name="Hug L.A."/>
            <person name="Thomas B.C."/>
            <person name="Sharon I."/>
            <person name="Castelle C.J."/>
            <person name="Singh A."/>
            <person name="Wilkins M.J."/>
            <person name="Williams K.H."/>
            <person name="Banfield J.F."/>
        </authorList>
    </citation>
    <scope>NUCLEOTIDE SEQUENCE [LARGE SCALE GENOMIC DNA]</scope>
</reference>
<sequence length="117" mass="13685">MSYHTRATPHGNQALIELPKGMKTEDLRYKEKITIRKNGEDRRAVVDLIVAAFWGGPEKAFTLYDKTRQLFHVNIKLVWQEEDGEWNESRDVRPATEEEFLAWRKEFNGLTPPTPMP</sequence>
<accession>A0A0G0WR29</accession>
<name>A0A0G0WR29_UNCKA</name>